<keyword evidence="2" id="KW-1185">Reference proteome</keyword>
<gene>
    <name evidence="1" type="ORF">AVEN_103011_1</name>
</gene>
<dbReference type="AlphaFoldDB" id="A0A4Y2B998"/>
<dbReference type="Proteomes" id="UP000499080">
    <property type="component" value="Unassembled WGS sequence"/>
</dbReference>
<organism evidence="1 2">
    <name type="scientific">Araneus ventricosus</name>
    <name type="common">Orbweaver spider</name>
    <name type="synonym">Epeira ventricosa</name>
    <dbReference type="NCBI Taxonomy" id="182803"/>
    <lineage>
        <taxon>Eukaryota</taxon>
        <taxon>Metazoa</taxon>
        <taxon>Ecdysozoa</taxon>
        <taxon>Arthropoda</taxon>
        <taxon>Chelicerata</taxon>
        <taxon>Arachnida</taxon>
        <taxon>Araneae</taxon>
        <taxon>Araneomorphae</taxon>
        <taxon>Entelegynae</taxon>
        <taxon>Araneoidea</taxon>
        <taxon>Araneidae</taxon>
        <taxon>Araneus</taxon>
    </lineage>
</organism>
<dbReference type="EMBL" id="BGPR01000059">
    <property type="protein sequence ID" value="GBL88347.1"/>
    <property type="molecule type" value="Genomic_DNA"/>
</dbReference>
<evidence type="ECO:0000313" key="1">
    <source>
        <dbReference type="EMBL" id="GBL88347.1"/>
    </source>
</evidence>
<sequence length="133" mass="15802">MFKLNCDSFQRSWNSQADLASLMPNWRLGRIETHLKFLLVPYVKNFDSRRQIKNVPGTHEHKFFSGVIETPYPTILRYRRRESVSRGSKVKSNLETALPPCPIRDRLLTLHSGFYAHQEPFYRVKLFHIFEYS</sequence>
<protein>
    <submittedName>
        <fullName evidence="1">Uncharacterized protein</fullName>
    </submittedName>
</protein>
<evidence type="ECO:0000313" key="2">
    <source>
        <dbReference type="Proteomes" id="UP000499080"/>
    </source>
</evidence>
<accession>A0A4Y2B998</accession>
<comment type="caution">
    <text evidence="1">The sequence shown here is derived from an EMBL/GenBank/DDBJ whole genome shotgun (WGS) entry which is preliminary data.</text>
</comment>
<proteinExistence type="predicted"/>
<reference evidence="1 2" key="1">
    <citation type="journal article" date="2019" name="Sci. Rep.">
        <title>Orb-weaving spider Araneus ventricosus genome elucidates the spidroin gene catalogue.</title>
        <authorList>
            <person name="Kono N."/>
            <person name="Nakamura H."/>
            <person name="Ohtoshi R."/>
            <person name="Moran D.A.P."/>
            <person name="Shinohara A."/>
            <person name="Yoshida Y."/>
            <person name="Fujiwara M."/>
            <person name="Mori M."/>
            <person name="Tomita M."/>
            <person name="Arakawa K."/>
        </authorList>
    </citation>
    <scope>NUCLEOTIDE SEQUENCE [LARGE SCALE GENOMIC DNA]</scope>
</reference>
<name>A0A4Y2B998_ARAVE</name>